<evidence type="ECO:0000256" key="3">
    <source>
        <dbReference type="ARBA" id="ARBA00023002"/>
    </source>
</evidence>
<evidence type="ECO:0000313" key="6">
    <source>
        <dbReference type="Proteomes" id="UP000191672"/>
    </source>
</evidence>
<protein>
    <submittedName>
        <fullName evidence="5">Uncharacterized protein</fullName>
    </submittedName>
</protein>
<dbReference type="Pfam" id="PF00106">
    <property type="entry name" value="adh_short"/>
    <property type="match status" value="1"/>
</dbReference>
<dbReference type="PANTHER" id="PTHR44169">
    <property type="entry name" value="NADPH-DEPENDENT 1-ACYLDIHYDROXYACETONE PHOSPHATE REDUCTASE"/>
    <property type="match status" value="1"/>
</dbReference>
<evidence type="ECO:0000256" key="2">
    <source>
        <dbReference type="ARBA" id="ARBA00022857"/>
    </source>
</evidence>
<dbReference type="PRINTS" id="PR00080">
    <property type="entry name" value="SDRFAMILY"/>
</dbReference>
<gene>
    <name evidence="5" type="ORF">PENANT_c054G10778</name>
</gene>
<dbReference type="InterPro" id="IPR002347">
    <property type="entry name" value="SDR_fam"/>
</dbReference>
<dbReference type="PRINTS" id="PR00081">
    <property type="entry name" value="GDHRDH"/>
</dbReference>
<accession>A0A1V6PRJ1</accession>
<dbReference type="SUPFAM" id="SSF51735">
    <property type="entry name" value="NAD(P)-binding Rossmann-fold domains"/>
    <property type="match status" value="1"/>
</dbReference>
<keyword evidence="3" id="KW-0560">Oxidoreductase</keyword>
<organism evidence="5 6">
    <name type="scientific">Penicillium antarcticum</name>
    <dbReference type="NCBI Taxonomy" id="416450"/>
    <lineage>
        <taxon>Eukaryota</taxon>
        <taxon>Fungi</taxon>
        <taxon>Dikarya</taxon>
        <taxon>Ascomycota</taxon>
        <taxon>Pezizomycotina</taxon>
        <taxon>Eurotiomycetes</taxon>
        <taxon>Eurotiomycetidae</taxon>
        <taxon>Eurotiales</taxon>
        <taxon>Aspergillaceae</taxon>
        <taxon>Penicillium</taxon>
    </lineage>
</organism>
<dbReference type="STRING" id="416450.A0A1V6PRJ1"/>
<dbReference type="InterPro" id="IPR036291">
    <property type="entry name" value="NAD(P)-bd_dom_sf"/>
</dbReference>
<proteinExistence type="inferred from homology"/>
<dbReference type="EMBL" id="MDYN01000054">
    <property type="protein sequence ID" value="OQD79337.1"/>
    <property type="molecule type" value="Genomic_DNA"/>
</dbReference>
<dbReference type="Gene3D" id="3.40.50.720">
    <property type="entry name" value="NAD(P)-binding Rossmann-like Domain"/>
    <property type="match status" value="1"/>
</dbReference>
<name>A0A1V6PRJ1_9EURO</name>
<dbReference type="PANTHER" id="PTHR44169:SF6">
    <property type="entry name" value="NADPH-DEPENDENT 1-ACYLDIHYDROXYACETONE PHOSPHATE REDUCTASE"/>
    <property type="match status" value="1"/>
</dbReference>
<dbReference type="GO" id="GO:0005783">
    <property type="term" value="C:endoplasmic reticulum"/>
    <property type="evidence" value="ECO:0007669"/>
    <property type="project" value="TreeGrafter"/>
</dbReference>
<dbReference type="GO" id="GO:0000140">
    <property type="term" value="F:acylglycerone-phosphate reductase (NADP+) activity"/>
    <property type="evidence" value="ECO:0007669"/>
    <property type="project" value="TreeGrafter"/>
</dbReference>
<dbReference type="PROSITE" id="PS00061">
    <property type="entry name" value="ADH_SHORT"/>
    <property type="match status" value="1"/>
</dbReference>
<evidence type="ECO:0000256" key="1">
    <source>
        <dbReference type="ARBA" id="ARBA00006484"/>
    </source>
</evidence>
<dbReference type="GO" id="GO:0006654">
    <property type="term" value="P:phosphatidic acid biosynthetic process"/>
    <property type="evidence" value="ECO:0007669"/>
    <property type="project" value="TreeGrafter"/>
</dbReference>
<dbReference type="CDD" id="cd05374">
    <property type="entry name" value="17beta-HSD-like_SDR_c"/>
    <property type="match status" value="1"/>
</dbReference>
<comment type="similarity">
    <text evidence="1 4">Belongs to the short-chain dehydrogenases/reductases (SDR) family.</text>
</comment>
<dbReference type="InterPro" id="IPR020904">
    <property type="entry name" value="Sc_DH/Rdtase_CS"/>
</dbReference>
<keyword evidence="6" id="KW-1185">Reference proteome</keyword>
<comment type="caution">
    <text evidence="5">The sequence shown here is derived from an EMBL/GenBank/DDBJ whole genome shotgun (WGS) entry which is preliminary data.</text>
</comment>
<dbReference type="AlphaFoldDB" id="A0A1V6PRJ1"/>
<evidence type="ECO:0000256" key="4">
    <source>
        <dbReference type="RuleBase" id="RU000363"/>
    </source>
</evidence>
<keyword evidence="2" id="KW-0521">NADP</keyword>
<dbReference type="GO" id="GO:0019433">
    <property type="term" value="P:triglyceride catabolic process"/>
    <property type="evidence" value="ECO:0007669"/>
    <property type="project" value="TreeGrafter"/>
</dbReference>
<dbReference type="GO" id="GO:0005811">
    <property type="term" value="C:lipid droplet"/>
    <property type="evidence" value="ECO:0007669"/>
    <property type="project" value="TreeGrafter"/>
</dbReference>
<dbReference type="Proteomes" id="UP000191672">
    <property type="component" value="Unassembled WGS sequence"/>
</dbReference>
<sequence>MERRTVLITGCSRGGIGSALAEAFHQRGFHVFATARKTEKMKHLRDLAQMTLIPLDVTQGSQISAAVELVQRHTGGTLDYLVNNAGDGYIIPVLDCDQVHGRQIFEVNFWGPLRMIQEFSPLLIAARGTIVNINSVASETLPLWLGIYSSSKAALLALSETLRLELKPFGVQVLSVMTGAVQTMIFQANYRLPPDSAYVAWERQIAAQAEGSEQASRMSARVYAERVVGDILNRRGGITYRGQMASFAYWVVALMPRFLRDLITVKMAGIN</sequence>
<dbReference type="OrthoDB" id="2102561at2759"/>
<reference evidence="6" key="1">
    <citation type="journal article" date="2017" name="Nat. Microbiol.">
        <title>Global analysis of biosynthetic gene clusters reveals vast potential of secondary metabolite production in Penicillium species.</title>
        <authorList>
            <person name="Nielsen J.C."/>
            <person name="Grijseels S."/>
            <person name="Prigent S."/>
            <person name="Ji B."/>
            <person name="Dainat J."/>
            <person name="Nielsen K.F."/>
            <person name="Frisvad J.C."/>
            <person name="Workman M."/>
            <person name="Nielsen J."/>
        </authorList>
    </citation>
    <scope>NUCLEOTIDE SEQUENCE [LARGE SCALE GENOMIC DNA]</scope>
    <source>
        <strain evidence="6">IBT 31811</strain>
    </source>
</reference>
<dbReference type="GO" id="GO:0004806">
    <property type="term" value="F:triacylglycerol lipase activity"/>
    <property type="evidence" value="ECO:0007669"/>
    <property type="project" value="TreeGrafter"/>
</dbReference>
<evidence type="ECO:0000313" key="5">
    <source>
        <dbReference type="EMBL" id="OQD79337.1"/>
    </source>
</evidence>